<feature type="compositionally biased region" description="Low complexity" evidence="1">
    <location>
        <begin position="233"/>
        <end position="250"/>
    </location>
</feature>
<dbReference type="RefSeq" id="XP_024340001.1">
    <property type="nucleotide sequence ID" value="XM_024485075.1"/>
</dbReference>
<name>A0A1X6N3K7_9APHY</name>
<feature type="compositionally biased region" description="Basic and acidic residues" evidence="1">
    <location>
        <begin position="417"/>
        <end position="433"/>
    </location>
</feature>
<sequence>MDATTIYFTTLEQLEIAIQGISGDERYTSVCLHTDQLVLTSDSTDLPFAAATSRLGCEVAVKARTKAVEDTLRIFDVQDAVEVAGSHIPIVSSIEALDDAGLYLYDAALVRDEKVLVVWCDKATAIVEQYRRTEHCLRHFVSDCTCDSGRHSFDLDASVKEQVDDRYAGYDGYFDETVRKRLLDPLGPESKVPPAVDPAPSLGDLSVGSWVEYQSAPQSANRMHAGFLEQGKTSAPTQATASASGDAGASHAIQDKEAHIYSVVSPCPRTMSKAETSGKYDNASRDMVVSDSSTDNDNEDVDSLVGRETDGLNAVSVSEAYATRRYGRTSQSRGGKHAPPTNSTRVGEGMGHRQSSHQAWQDTIGSQEPLPRITAAQKEKWRATDSSIKDENAGPSTVAPEVTRRSQPSRNAKRKRPCTDNNDRVDGFSDSRNKKQKTTRAAPPQQQKEFVCPREKCEHKGFNRKSDFHRHLLGCFDIRQLVCSRCGTTWARKDARNRHVKETSCDRSQGPTGNGGGTSTQIGDGGGAGMESGQVSDATMHLRATQLGVSIEDLAYVLSFLTEFEMALLFRGNEDDDEGAD</sequence>
<gene>
    <name evidence="3" type="ORF">POSPLADRAFT_1139699</name>
</gene>
<dbReference type="OrthoDB" id="10279295at2759"/>
<dbReference type="AlphaFoldDB" id="A0A1X6N3K7"/>
<evidence type="ECO:0000259" key="2">
    <source>
        <dbReference type="Pfam" id="PF25550"/>
    </source>
</evidence>
<organism evidence="3 4">
    <name type="scientific">Postia placenta MAD-698-R-SB12</name>
    <dbReference type="NCBI Taxonomy" id="670580"/>
    <lineage>
        <taxon>Eukaryota</taxon>
        <taxon>Fungi</taxon>
        <taxon>Dikarya</taxon>
        <taxon>Basidiomycota</taxon>
        <taxon>Agaricomycotina</taxon>
        <taxon>Agaricomycetes</taxon>
        <taxon>Polyporales</taxon>
        <taxon>Adustoporiaceae</taxon>
        <taxon>Rhodonia</taxon>
    </lineage>
</organism>
<evidence type="ECO:0000313" key="3">
    <source>
        <dbReference type="EMBL" id="OSX63207.1"/>
    </source>
</evidence>
<dbReference type="STRING" id="670580.A0A1X6N3K7"/>
<dbReference type="Proteomes" id="UP000194127">
    <property type="component" value="Unassembled WGS sequence"/>
</dbReference>
<feature type="region of interest" description="Disordered" evidence="1">
    <location>
        <begin position="269"/>
        <end position="310"/>
    </location>
</feature>
<feature type="region of interest" description="Disordered" evidence="1">
    <location>
        <begin position="230"/>
        <end position="250"/>
    </location>
</feature>
<dbReference type="Pfam" id="PF25550">
    <property type="entry name" value="DUF7928"/>
    <property type="match status" value="1"/>
</dbReference>
<dbReference type="GeneID" id="36330024"/>
<evidence type="ECO:0000313" key="4">
    <source>
        <dbReference type="Proteomes" id="UP000194127"/>
    </source>
</evidence>
<feature type="region of interest" description="Disordered" evidence="1">
    <location>
        <begin position="498"/>
        <end position="533"/>
    </location>
</feature>
<protein>
    <recommendedName>
        <fullName evidence="2">DUF7928 domain-containing protein</fullName>
    </recommendedName>
</protein>
<feature type="compositionally biased region" description="Polar residues" evidence="1">
    <location>
        <begin position="356"/>
        <end position="366"/>
    </location>
</feature>
<feature type="domain" description="DUF7928" evidence="2">
    <location>
        <begin position="26"/>
        <end position="141"/>
    </location>
</feature>
<dbReference type="Gene3D" id="3.30.160.60">
    <property type="entry name" value="Classic Zinc Finger"/>
    <property type="match status" value="1"/>
</dbReference>
<evidence type="ECO:0000256" key="1">
    <source>
        <dbReference type="SAM" id="MobiDB-lite"/>
    </source>
</evidence>
<proteinExistence type="predicted"/>
<dbReference type="EMBL" id="KZ110595">
    <property type="protein sequence ID" value="OSX63207.1"/>
    <property type="molecule type" value="Genomic_DNA"/>
</dbReference>
<dbReference type="InterPro" id="IPR057688">
    <property type="entry name" value="DUF7928"/>
</dbReference>
<feature type="region of interest" description="Disordered" evidence="1">
    <location>
        <begin position="323"/>
        <end position="450"/>
    </location>
</feature>
<keyword evidence="4" id="KW-1185">Reference proteome</keyword>
<accession>A0A1X6N3K7</accession>
<feature type="compositionally biased region" description="Gly residues" evidence="1">
    <location>
        <begin position="512"/>
        <end position="530"/>
    </location>
</feature>
<feature type="compositionally biased region" description="Basic and acidic residues" evidence="1">
    <location>
        <begin position="377"/>
        <end position="392"/>
    </location>
</feature>
<reference evidence="3 4" key="1">
    <citation type="submission" date="2017-04" db="EMBL/GenBank/DDBJ databases">
        <title>Genome Sequence of the Model Brown-Rot Fungus Postia placenta SB12.</title>
        <authorList>
            <consortium name="DOE Joint Genome Institute"/>
            <person name="Gaskell J."/>
            <person name="Kersten P."/>
            <person name="Larrondo L.F."/>
            <person name="Canessa P."/>
            <person name="Martinez D."/>
            <person name="Hibbett D."/>
            <person name="Schmoll M."/>
            <person name="Kubicek C.P."/>
            <person name="Martinez A.T."/>
            <person name="Yadav J."/>
            <person name="Master E."/>
            <person name="Magnuson J.K."/>
            <person name="James T."/>
            <person name="Yaver D."/>
            <person name="Berka R."/>
            <person name="Labutti K."/>
            <person name="Lipzen A."/>
            <person name="Aerts A."/>
            <person name="Barry K."/>
            <person name="Henrissat B."/>
            <person name="Blanchette R."/>
            <person name="Grigoriev I."/>
            <person name="Cullen D."/>
        </authorList>
    </citation>
    <scope>NUCLEOTIDE SEQUENCE [LARGE SCALE GENOMIC DNA]</scope>
    <source>
        <strain evidence="3 4">MAD-698-R-SB12</strain>
    </source>
</reference>